<dbReference type="NCBIfam" id="TIGR03141">
    <property type="entry name" value="cytochro_ccmD"/>
    <property type="match status" value="1"/>
</dbReference>
<evidence type="ECO:0000256" key="4">
    <source>
        <dbReference type="ARBA" id="ARBA00016461"/>
    </source>
</evidence>
<evidence type="ECO:0000256" key="6">
    <source>
        <dbReference type="ARBA" id="ARBA00022475"/>
    </source>
</evidence>
<dbReference type="RefSeq" id="WP_069956400.1">
    <property type="nucleotide sequence ID" value="NZ_MCGG01000002.1"/>
</dbReference>
<evidence type="ECO:0000256" key="8">
    <source>
        <dbReference type="ARBA" id="ARBA00022692"/>
    </source>
</evidence>
<feature type="transmembrane region" description="Helical" evidence="12">
    <location>
        <begin position="12"/>
        <end position="33"/>
    </location>
</feature>
<dbReference type="AlphaFoldDB" id="A0A1E5QC86"/>
<comment type="function">
    <text evidence="1 12">Required for the export of heme to the periplasm for the biogenesis of c-type cytochromes.</text>
</comment>
<keyword evidence="7 12" id="KW-0997">Cell inner membrane</keyword>
<dbReference type="GO" id="GO:0015886">
    <property type="term" value="P:heme transport"/>
    <property type="evidence" value="ECO:0007669"/>
    <property type="project" value="InterPro"/>
</dbReference>
<keyword evidence="6 12" id="KW-1003">Cell membrane</keyword>
<dbReference type="PANTHER" id="PTHR37531:SF1">
    <property type="entry name" value="HEME EXPORTER PROTEIN D"/>
    <property type="match status" value="1"/>
</dbReference>
<evidence type="ECO:0000256" key="9">
    <source>
        <dbReference type="ARBA" id="ARBA00022748"/>
    </source>
</evidence>
<evidence type="ECO:0000256" key="12">
    <source>
        <dbReference type="RuleBase" id="RU363101"/>
    </source>
</evidence>
<dbReference type="Pfam" id="PF04995">
    <property type="entry name" value="CcmD"/>
    <property type="match status" value="1"/>
</dbReference>
<comment type="caution">
    <text evidence="13">The sequence shown here is derived from an EMBL/GenBank/DDBJ whole genome shotgun (WGS) entry which is preliminary data.</text>
</comment>
<keyword evidence="8 12" id="KW-0812">Transmembrane</keyword>
<keyword evidence="11 12" id="KW-0472">Membrane</keyword>
<evidence type="ECO:0000256" key="7">
    <source>
        <dbReference type="ARBA" id="ARBA00022519"/>
    </source>
</evidence>
<evidence type="ECO:0000313" key="14">
    <source>
        <dbReference type="Proteomes" id="UP000095347"/>
    </source>
</evidence>
<dbReference type="Proteomes" id="UP000095347">
    <property type="component" value="Unassembled WGS sequence"/>
</dbReference>
<evidence type="ECO:0000256" key="11">
    <source>
        <dbReference type="ARBA" id="ARBA00023136"/>
    </source>
</evidence>
<organism evidence="13 14">
    <name type="scientific">Magnetovibrio blakemorei</name>
    <dbReference type="NCBI Taxonomy" id="28181"/>
    <lineage>
        <taxon>Bacteria</taxon>
        <taxon>Pseudomonadati</taxon>
        <taxon>Pseudomonadota</taxon>
        <taxon>Alphaproteobacteria</taxon>
        <taxon>Rhodospirillales</taxon>
        <taxon>Magnetovibrionaceae</taxon>
        <taxon>Magnetovibrio</taxon>
    </lineage>
</organism>
<reference evidence="14" key="1">
    <citation type="submission" date="2016-07" db="EMBL/GenBank/DDBJ databases">
        <authorList>
            <person name="Florea S."/>
            <person name="Webb J.S."/>
            <person name="Jaromczyk J."/>
            <person name="Schardl C.L."/>
        </authorList>
    </citation>
    <scope>NUCLEOTIDE SEQUENCE [LARGE SCALE GENOMIC DNA]</scope>
    <source>
        <strain evidence="14">MV-1</strain>
    </source>
</reference>
<accession>A0A1E5QC86</accession>
<protein>
    <recommendedName>
        <fullName evidence="4 12">Heme exporter protein D</fullName>
    </recommendedName>
</protein>
<evidence type="ECO:0000313" key="13">
    <source>
        <dbReference type="EMBL" id="OEJ69684.1"/>
    </source>
</evidence>
<evidence type="ECO:0000256" key="2">
    <source>
        <dbReference type="ARBA" id="ARBA00004377"/>
    </source>
</evidence>
<name>A0A1E5QC86_9PROT</name>
<keyword evidence="10 12" id="KW-1133">Transmembrane helix</keyword>
<evidence type="ECO:0000256" key="3">
    <source>
        <dbReference type="ARBA" id="ARBA00008741"/>
    </source>
</evidence>
<dbReference type="PANTHER" id="PTHR37531">
    <property type="entry name" value="HEME EXPORTER PROTEIN D"/>
    <property type="match status" value="1"/>
</dbReference>
<evidence type="ECO:0000256" key="1">
    <source>
        <dbReference type="ARBA" id="ARBA00002442"/>
    </source>
</evidence>
<keyword evidence="5 12" id="KW-0813">Transport</keyword>
<keyword evidence="14" id="KW-1185">Reference proteome</keyword>
<keyword evidence="9 12" id="KW-0201">Cytochrome c-type biogenesis</keyword>
<sequence>MAEFFSMGGYGTYVWTSYGLTAVVLVVLLVVSLKSLKSTETTFDRLRAAVGPKEMKRMETANGDEA</sequence>
<dbReference type="GO" id="GO:1903607">
    <property type="term" value="P:cytochrome c biosynthetic process"/>
    <property type="evidence" value="ECO:0007669"/>
    <property type="project" value="TreeGrafter"/>
</dbReference>
<dbReference type="EMBL" id="MCGG01000002">
    <property type="protein sequence ID" value="OEJ69684.1"/>
    <property type="molecule type" value="Genomic_DNA"/>
</dbReference>
<comment type="subcellular location">
    <subcellularLocation>
        <location evidence="2 12">Cell inner membrane</location>
        <topology evidence="2 12">Single-pass membrane protein</topology>
    </subcellularLocation>
</comment>
<gene>
    <name evidence="13" type="ORF">BEN30_02300</name>
</gene>
<dbReference type="InterPro" id="IPR052075">
    <property type="entry name" value="Heme_exporter_D"/>
</dbReference>
<dbReference type="STRING" id="28181.BEN30_02300"/>
<dbReference type="GO" id="GO:0005886">
    <property type="term" value="C:plasma membrane"/>
    <property type="evidence" value="ECO:0007669"/>
    <property type="project" value="UniProtKB-SubCell"/>
</dbReference>
<proteinExistence type="inferred from homology"/>
<dbReference type="InterPro" id="IPR007078">
    <property type="entry name" value="Haem_export_protD_CcmD"/>
</dbReference>
<dbReference type="GO" id="GO:0017004">
    <property type="term" value="P:cytochrome complex assembly"/>
    <property type="evidence" value="ECO:0007669"/>
    <property type="project" value="UniProtKB-KW"/>
</dbReference>
<comment type="similarity">
    <text evidence="3 12">Belongs to the CcmD/CycX/HelD family.</text>
</comment>
<evidence type="ECO:0000256" key="10">
    <source>
        <dbReference type="ARBA" id="ARBA00022989"/>
    </source>
</evidence>
<evidence type="ECO:0000256" key="5">
    <source>
        <dbReference type="ARBA" id="ARBA00022448"/>
    </source>
</evidence>